<protein>
    <submittedName>
        <fullName evidence="4">TetR/AcrR family transcriptional regulator</fullName>
    </submittedName>
</protein>
<dbReference type="InterPro" id="IPR001647">
    <property type="entry name" value="HTH_TetR"/>
</dbReference>
<evidence type="ECO:0000256" key="2">
    <source>
        <dbReference type="PROSITE-ProRule" id="PRU00335"/>
    </source>
</evidence>
<keyword evidence="1 2" id="KW-0238">DNA-binding</keyword>
<dbReference type="PROSITE" id="PS50977">
    <property type="entry name" value="HTH_TETR_2"/>
    <property type="match status" value="1"/>
</dbReference>
<gene>
    <name evidence="4" type="ORF">E1832_15785</name>
</gene>
<evidence type="ECO:0000256" key="1">
    <source>
        <dbReference type="ARBA" id="ARBA00023125"/>
    </source>
</evidence>
<dbReference type="SUPFAM" id="SSF46689">
    <property type="entry name" value="Homeodomain-like"/>
    <property type="match status" value="1"/>
</dbReference>
<feature type="DNA-binding region" description="H-T-H motif" evidence="2">
    <location>
        <begin position="55"/>
        <end position="74"/>
    </location>
</feature>
<keyword evidence="5" id="KW-1185">Reference proteome</keyword>
<dbReference type="InterPro" id="IPR041586">
    <property type="entry name" value="PsrA_TetR_C"/>
</dbReference>
<evidence type="ECO:0000313" key="4">
    <source>
        <dbReference type="EMBL" id="TDK43738.1"/>
    </source>
</evidence>
<proteinExistence type="predicted"/>
<organism evidence="4 5">
    <name type="scientific">Antarcticimicrobium luteum</name>
    <dbReference type="NCBI Taxonomy" id="2547397"/>
    <lineage>
        <taxon>Bacteria</taxon>
        <taxon>Pseudomonadati</taxon>
        <taxon>Pseudomonadota</taxon>
        <taxon>Alphaproteobacteria</taxon>
        <taxon>Rhodobacterales</taxon>
        <taxon>Paracoccaceae</taxon>
        <taxon>Antarcticimicrobium</taxon>
    </lineage>
</organism>
<dbReference type="OrthoDB" id="2356263at2"/>
<dbReference type="PANTHER" id="PTHR30055:SF235">
    <property type="entry name" value="TRANSCRIPTIONAL REGULATORY PROTEIN"/>
    <property type="match status" value="1"/>
</dbReference>
<dbReference type="PRINTS" id="PR00455">
    <property type="entry name" value="HTHTETR"/>
</dbReference>
<dbReference type="Gene3D" id="1.10.357.10">
    <property type="entry name" value="Tetracycline Repressor, domain 2"/>
    <property type="match status" value="1"/>
</dbReference>
<evidence type="ECO:0000259" key="3">
    <source>
        <dbReference type="PROSITE" id="PS50977"/>
    </source>
</evidence>
<reference evidence="4 5" key="1">
    <citation type="submission" date="2019-03" db="EMBL/GenBank/DDBJ databases">
        <title>Ruegeria lutea sp. nov., a novel strain, isolated from marine sediment, the Masan Bay, South Korea.</title>
        <authorList>
            <person name="Kim J."/>
            <person name="Kim D.-Y."/>
            <person name="Lee S.-S."/>
        </authorList>
    </citation>
    <scope>NUCLEOTIDE SEQUENCE [LARGE SCALE GENOMIC DNA]</scope>
    <source>
        <strain evidence="4 5">318-1</strain>
    </source>
</reference>
<dbReference type="GO" id="GO:0000976">
    <property type="term" value="F:transcription cis-regulatory region binding"/>
    <property type="evidence" value="ECO:0007669"/>
    <property type="project" value="TreeGrafter"/>
</dbReference>
<dbReference type="AlphaFoldDB" id="A0A4R5UWQ3"/>
<dbReference type="PANTHER" id="PTHR30055">
    <property type="entry name" value="HTH-TYPE TRANSCRIPTIONAL REGULATOR RUTR"/>
    <property type="match status" value="1"/>
</dbReference>
<dbReference type="SUPFAM" id="SSF48498">
    <property type="entry name" value="Tetracyclin repressor-like, C-terminal domain"/>
    <property type="match status" value="1"/>
</dbReference>
<sequence>MEILTGRSVRIRGGILVPSNAARIGPRTGQGESRQDAILDAAERVFAEAGYQGAPMRAIAEAAGVAQGLIHYHFKTKEKLFEAMVARRSDQINERRAALVAALFAHSDPPRLDQIVEALFRPTIETGLDLARDGGAFARILVSFANSADPRDQKLIEIHYDPIAQTFIDALMRVEPGLGRADAVWAYMFAIGVGMTMMAKTGRPARLSGGVCDDGDAEAMLDRIVPFICGGVRALVGD</sequence>
<accession>A0A4R5UWQ3</accession>
<comment type="caution">
    <text evidence="4">The sequence shown here is derived from an EMBL/GenBank/DDBJ whole genome shotgun (WGS) entry which is preliminary data.</text>
</comment>
<dbReference type="Proteomes" id="UP000295301">
    <property type="component" value="Unassembled WGS sequence"/>
</dbReference>
<dbReference type="EMBL" id="SMUV01000071">
    <property type="protein sequence ID" value="TDK43738.1"/>
    <property type="molecule type" value="Genomic_DNA"/>
</dbReference>
<feature type="domain" description="HTH tetR-type" evidence="3">
    <location>
        <begin position="32"/>
        <end position="92"/>
    </location>
</feature>
<dbReference type="Pfam" id="PF17939">
    <property type="entry name" value="TetR_C_30"/>
    <property type="match status" value="1"/>
</dbReference>
<dbReference type="InterPro" id="IPR036271">
    <property type="entry name" value="Tet_transcr_reg_TetR-rel_C_sf"/>
</dbReference>
<dbReference type="Pfam" id="PF00440">
    <property type="entry name" value="TetR_N"/>
    <property type="match status" value="1"/>
</dbReference>
<name>A0A4R5UWQ3_9RHOB</name>
<dbReference type="InterPro" id="IPR009057">
    <property type="entry name" value="Homeodomain-like_sf"/>
</dbReference>
<dbReference type="InterPro" id="IPR050109">
    <property type="entry name" value="HTH-type_TetR-like_transc_reg"/>
</dbReference>
<dbReference type="GO" id="GO:0003700">
    <property type="term" value="F:DNA-binding transcription factor activity"/>
    <property type="evidence" value="ECO:0007669"/>
    <property type="project" value="TreeGrafter"/>
</dbReference>
<evidence type="ECO:0000313" key="5">
    <source>
        <dbReference type="Proteomes" id="UP000295301"/>
    </source>
</evidence>